<dbReference type="InterPro" id="IPR000048">
    <property type="entry name" value="IQ_motif_EF-hand-BS"/>
</dbReference>
<keyword evidence="2" id="KW-1185">Reference proteome</keyword>
<dbReference type="PROSITE" id="PS50096">
    <property type="entry name" value="IQ"/>
    <property type="match status" value="2"/>
</dbReference>
<organism evidence="1 2">
    <name type="scientific">Albula glossodonta</name>
    <name type="common">roundjaw bonefish</name>
    <dbReference type="NCBI Taxonomy" id="121402"/>
    <lineage>
        <taxon>Eukaryota</taxon>
        <taxon>Metazoa</taxon>
        <taxon>Chordata</taxon>
        <taxon>Craniata</taxon>
        <taxon>Vertebrata</taxon>
        <taxon>Euteleostomi</taxon>
        <taxon>Actinopterygii</taxon>
        <taxon>Neopterygii</taxon>
        <taxon>Teleostei</taxon>
        <taxon>Albuliformes</taxon>
        <taxon>Albulidae</taxon>
        <taxon>Albula</taxon>
    </lineage>
</organism>
<accession>A0A8T2N6G0</accession>
<dbReference type="InterPro" id="IPR027417">
    <property type="entry name" value="P-loop_NTPase"/>
</dbReference>
<dbReference type="EMBL" id="JAFBMS010000107">
    <property type="protein sequence ID" value="KAG9335883.1"/>
    <property type="molecule type" value="Genomic_DNA"/>
</dbReference>
<evidence type="ECO:0000313" key="2">
    <source>
        <dbReference type="Proteomes" id="UP000824540"/>
    </source>
</evidence>
<dbReference type="SMART" id="SM00015">
    <property type="entry name" value="IQ"/>
    <property type="match status" value="2"/>
</dbReference>
<comment type="caution">
    <text evidence="1">The sequence shown here is derived from an EMBL/GenBank/DDBJ whole genome shotgun (WGS) entry which is preliminary data.</text>
</comment>
<evidence type="ECO:0000313" key="1">
    <source>
        <dbReference type="EMBL" id="KAG9335883.1"/>
    </source>
</evidence>
<dbReference type="SUPFAM" id="SSF52540">
    <property type="entry name" value="P-loop containing nucleoside triphosphate hydrolases"/>
    <property type="match status" value="1"/>
</dbReference>
<name>A0A8T2N6G0_9TELE</name>
<dbReference type="CDD" id="cd23767">
    <property type="entry name" value="IQCD"/>
    <property type="match status" value="1"/>
</dbReference>
<gene>
    <name evidence="1" type="ORF">JZ751_003540</name>
</gene>
<dbReference type="OrthoDB" id="266138at2759"/>
<dbReference type="Proteomes" id="UP000824540">
    <property type="component" value="Unassembled WGS sequence"/>
</dbReference>
<sequence>MAAVVIQSFWRGHRCRRDALWHADRSAAGGDGSSSAVTAERRLELCRAATVIQAVWKGYVLRKRLASALAAVRNTETEEEFAEVDVDEFAFDERLANPGFRALTFQNAAVVRAAALAKAPGPAAPAADQSRHAHVAAQASVAGGGLRDMYTVQLMLKRAQKMKPKKRRDRRAAEFNGTDQIVCFEL</sequence>
<dbReference type="Gene3D" id="1.20.5.190">
    <property type="match status" value="1"/>
</dbReference>
<protein>
    <submittedName>
        <fullName evidence="1">Uncharacterized protein</fullName>
    </submittedName>
</protein>
<reference evidence="1" key="1">
    <citation type="thesis" date="2021" institute="BYU ScholarsArchive" country="Provo, UT, USA">
        <title>Applications of and Algorithms for Genome Assembly and Genomic Analyses with an Emphasis on Marine Teleosts.</title>
        <authorList>
            <person name="Pickett B.D."/>
        </authorList>
    </citation>
    <scope>NUCLEOTIDE SEQUENCE</scope>
    <source>
        <strain evidence="1">HI-2016</strain>
    </source>
</reference>
<proteinExistence type="predicted"/>
<dbReference type="AlphaFoldDB" id="A0A8T2N6G0"/>
<dbReference type="Pfam" id="PF00612">
    <property type="entry name" value="IQ"/>
    <property type="match status" value="2"/>
</dbReference>